<dbReference type="EMBL" id="PQJL01000016">
    <property type="protein sequence ID" value="ROW59984.1"/>
    <property type="molecule type" value="Genomic_DNA"/>
</dbReference>
<protein>
    <submittedName>
        <fullName evidence="1">Uncharacterized protein</fullName>
    </submittedName>
</protein>
<dbReference type="AlphaFoldDB" id="A0A423XTX4"/>
<accession>A0A423XTX4</accession>
<evidence type="ECO:0000313" key="1">
    <source>
        <dbReference type="EMBL" id="ROW59984.1"/>
    </source>
</evidence>
<evidence type="ECO:0000313" key="2">
    <source>
        <dbReference type="Proteomes" id="UP000285793"/>
    </source>
</evidence>
<reference evidence="1 2" key="1">
    <citation type="journal article" date="2018" name="Front. Microbiol.">
        <title>An Investigation of an Acute Gastroenteritis Outbreak: Cronobacter sakazakii, a Potential Cause of Food-Borne Illness.</title>
        <authorList>
            <person name="Yong W."/>
            <person name="Guo B."/>
            <person name="Shi X."/>
            <person name="Cheng T."/>
            <person name="Chen M."/>
            <person name="Jiang X."/>
            <person name="Ye Y."/>
            <person name="Wang J."/>
            <person name="Xie G."/>
            <person name="Ding J."/>
        </authorList>
    </citation>
    <scope>NUCLEOTIDE SEQUENCE [LARGE SCALE GENOMIC DNA]</scope>
    <source>
        <strain evidence="1 2">S1</strain>
    </source>
</reference>
<gene>
    <name evidence="1" type="ORF">C3E80_16535</name>
</gene>
<proteinExistence type="predicted"/>
<name>A0A423XTX4_9ENTR</name>
<comment type="caution">
    <text evidence="1">The sequence shown here is derived from an EMBL/GenBank/DDBJ whole genome shotgun (WGS) entry which is preliminary data.</text>
</comment>
<sequence>MSTHFARRLLTLTQEVKRLPVGLRRVVGPDATLIDDVAVIAVGAQLVERAVKIDRPAARLVAVVVRNKGRIAWSFGNLLYILS</sequence>
<organism evidence="1 2">
    <name type="scientific">Cronobacter malonaticus</name>
    <dbReference type="NCBI Taxonomy" id="413503"/>
    <lineage>
        <taxon>Bacteria</taxon>
        <taxon>Pseudomonadati</taxon>
        <taxon>Pseudomonadota</taxon>
        <taxon>Gammaproteobacteria</taxon>
        <taxon>Enterobacterales</taxon>
        <taxon>Enterobacteriaceae</taxon>
        <taxon>Cronobacter</taxon>
    </lineage>
</organism>
<dbReference type="Proteomes" id="UP000285793">
    <property type="component" value="Unassembled WGS sequence"/>
</dbReference>